<evidence type="ECO:0000256" key="3">
    <source>
        <dbReference type="ARBA" id="ARBA00022679"/>
    </source>
</evidence>
<proteinExistence type="inferred from homology"/>
<gene>
    <name evidence="13" type="ORF">L201_005676</name>
</gene>
<evidence type="ECO:0000256" key="2">
    <source>
        <dbReference type="ARBA" id="ARBA00004906"/>
    </source>
</evidence>
<evidence type="ECO:0000256" key="7">
    <source>
        <dbReference type="ARBA" id="ARBA00022833"/>
    </source>
</evidence>
<feature type="domain" description="UBR-type" evidence="12">
    <location>
        <begin position="195"/>
        <end position="290"/>
    </location>
</feature>
<keyword evidence="14" id="KW-1185">Reference proteome</keyword>
<feature type="compositionally biased region" description="Low complexity" evidence="11">
    <location>
        <begin position="8"/>
        <end position="64"/>
    </location>
</feature>
<dbReference type="EMBL" id="CP144104">
    <property type="protein sequence ID" value="WWC90739.1"/>
    <property type="molecule type" value="Genomic_DNA"/>
</dbReference>
<comment type="similarity">
    <text evidence="8 10">Belongs to the E3 ubiquitin-protein ligase UBR1-like family.</text>
</comment>
<dbReference type="PROSITE" id="PS51157">
    <property type="entry name" value="ZF_UBR"/>
    <property type="match status" value="1"/>
</dbReference>
<organism evidence="13 14">
    <name type="scientific">Kwoniella dendrophila CBS 6074</name>
    <dbReference type="NCBI Taxonomy" id="1295534"/>
    <lineage>
        <taxon>Eukaryota</taxon>
        <taxon>Fungi</taxon>
        <taxon>Dikarya</taxon>
        <taxon>Basidiomycota</taxon>
        <taxon>Agaricomycotina</taxon>
        <taxon>Tremellomycetes</taxon>
        <taxon>Tremellales</taxon>
        <taxon>Cryptococcaceae</taxon>
        <taxon>Kwoniella</taxon>
    </lineage>
</organism>
<dbReference type="GO" id="GO:0000151">
    <property type="term" value="C:ubiquitin ligase complex"/>
    <property type="evidence" value="ECO:0007669"/>
    <property type="project" value="TreeGrafter"/>
</dbReference>
<comment type="function">
    <text evidence="10">Ubiquitin ligase protein which is a component of the N-end rule pathway. Recognizes and binds to proteins bearing specific N-terminal residues that are destabilizing according to the N-end rule, leading to their ubiquitination and subsequent degradation.</text>
</comment>
<evidence type="ECO:0000256" key="11">
    <source>
        <dbReference type="SAM" id="MobiDB-lite"/>
    </source>
</evidence>
<dbReference type="GO" id="GO:0071596">
    <property type="term" value="P:ubiquitin-dependent protein catabolic process via the N-end rule pathway"/>
    <property type="evidence" value="ECO:0007669"/>
    <property type="project" value="UniProtKB-UniRule"/>
</dbReference>
<dbReference type="InterPro" id="IPR042065">
    <property type="entry name" value="E3_ELL-like"/>
</dbReference>
<dbReference type="Pfam" id="PF22960">
    <property type="entry name" value="WHD_UBR1"/>
    <property type="match status" value="1"/>
</dbReference>
<keyword evidence="5 10" id="KW-0863">Zinc-finger</keyword>
<comment type="pathway">
    <text evidence="2 10">Protein modification; protein ubiquitination.</text>
</comment>
<feature type="zinc finger region" description="UBR-type" evidence="9">
    <location>
        <begin position="195"/>
        <end position="290"/>
    </location>
</feature>
<dbReference type="Gene3D" id="1.10.10.2670">
    <property type="entry name" value="E3 ubiquitin-protein ligase"/>
    <property type="match status" value="1"/>
</dbReference>
<evidence type="ECO:0000256" key="9">
    <source>
        <dbReference type="PROSITE-ProRule" id="PRU00508"/>
    </source>
</evidence>
<keyword evidence="7 10" id="KW-0862">Zinc</keyword>
<keyword evidence="3 10" id="KW-0808">Transferase</keyword>
<evidence type="ECO:0000313" key="14">
    <source>
        <dbReference type="Proteomes" id="UP001355207"/>
    </source>
</evidence>
<dbReference type="SMART" id="SM00396">
    <property type="entry name" value="ZnF_UBR1"/>
    <property type="match status" value="1"/>
</dbReference>
<evidence type="ECO:0000259" key="12">
    <source>
        <dbReference type="PROSITE" id="PS51157"/>
    </source>
</evidence>
<dbReference type="Proteomes" id="UP001355207">
    <property type="component" value="Chromosome 7"/>
</dbReference>
<dbReference type="InterPro" id="IPR039164">
    <property type="entry name" value="UBR1-like"/>
</dbReference>
<dbReference type="CDD" id="cd19673">
    <property type="entry name" value="UBR-box_UBR3"/>
    <property type="match status" value="1"/>
</dbReference>
<feature type="compositionally biased region" description="Polar residues" evidence="11">
    <location>
        <begin position="65"/>
        <end position="75"/>
    </location>
</feature>
<dbReference type="InterPro" id="IPR003126">
    <property type="entry name" value="Znf_UBR"/>
</dbReference>
<dbReference type="PANTHER" id="PTHR21497">
    <property type="entry name" value="UBIQUITIN LIGASE E3 ALPHA-RELATED"/>
    <property type="match status" value="1"/>
</dbReference>
<name>A0AAX4K0Q0_9TREE</name>
<reference evidence="13 14" key="1">
    <citation type="submission" date="2024-01" db="EMBL/GenBank/DDBJ databases">
        <title>Comparative genomics of Cryptococcus and Kwoniella reveals pathogenesis evolution and contrasting modes of karyotype evolution via chromosome fusion or intercentromeric recombination.</title>
        <authorList>
            <person name="Coelho M.A."/>
            <person name="David-Palma M."/>
            <person name="Shea T."/>
            <person name="Bowers K."/>
            <person name="McGinley-Smith S."/>
            <person name="Mohammad A.W."/>
            <person name="Gnirke A."/>
            <person name="Yurkov A.M."/>
            <person name="Nowrousian M."/>
            <person name="Sun S."/>
            <person name="Cuomo C.A."/>
            <person name="Heitman J."/>
        </authorList>
    </citation>
    <scope>NUCLEOTIDE SEQUENCE [LARGE SCALE GENOMIC DNA]</scope>
    <source>
        <strain evidence="13 14">CBS 6074</strain>
    </source>
</reference>
<keyword evidence="4 10" id="KW-0479">Metal-binding</keyword>
<dbReference type="InterPro" id="IPR044046">
    <property type="entry name" value="E3_ligase_UBR-like_C"/>
</dbReference>
<dbReference type="GO" id="GO:0061630">
    <property type="term" value="F:ubiquitin protein ligase activity"/>
    <property type="evidence" value="ECO:0007669"/>
    <property type="project" value="UniProtKB-UniRule"/>
</dbReference>
<feature type="region of interest" description="Disordered" evidence="11">
    <location>
        <begin position="342"/>
        <end position="377"/>
    </location>
</feature>
<comment type="catalytic activity">
    <reaction evidence="1 10">
        <text>S-ubiquitinyl-[E2 ubiquitin-conjugating enzyme]-L-cysteine + [acceptor protein]-L-lysine = [E2 ubiquitin-conjugating enzyme]-L-cysteine + N(6)-ubiquitinyl-[acceptor protein]-L-lysine.</text>
        <dbReference type="EC" id="2.3.2.27"/>
    </reaction>
</comment>
<dbReference type="GO" id="GO:0008270">
    <property type="term" value="F:zinc ion binding"/>
    <property type="evidence" value="ECO:0007669"/>
    <property type="project" value="UniProtKB-UniRule"/>
</dbReference>
<dbReference type="CDD" id="cd16482">
    <property type="entry name" value="RING-H2_UBR1-like"/>
    <property type="match status" value="1"/>
</dbReference>
<keyword evidence="6 10" id="KW-0833">Ubl conjugation pathway</keyword>
<protein>
    <recommendedName>
        <fullName evidence="10">E3 ubiquitin-protein ligase</fullName>
        <ecNumber evidence="10">2.3.2.27</ecNumber>
    </recommendedName>
</protein>
<evidence type="ECO:0000256" key="5">
    <source>
        <dbReference type="ARBA" id="ARBA00022771"/>
    </source>
</evidence>
<dbReference type="PANTHER" id="PTHR21497:SF24">
    <property type="entry name" value="E3 UBIQUITIN-PROTEIN LIGASE UBR1"/>
    <property type="match status" value="1"/>
</dbReference>
<dbReference type="Pfam" id="PF18995">
    <property type="entry name" value="PRT6_C"/>
    <property type="match status" value="1"/>
</dbReference>
<dbReference type="GO" id="GO:0005737">
    <property type="term" value="C:cytoplasm"/>
    <property type="evidence" value="ECO:0007669"/>
    <property type="project" value="TreeGrafter"/>
</dbReference>
<dbReference type="SUPFAM" id="SSF46785">
    <property type="entry name" value="Winged helix' DNA-binding domain"/>
    <property type="match status" value="1"/>
</dbReference>
<dbReference type="FunFam" id="2.10.110.30:FF:000002">
    <property type="entry name" value="Putative e3 ubiquitin-protein ligase ubr3"/>
    <property type="match status" value="1"/>
</dbReference>
<evidence type="ECO:0000256" key="10">
    <source>
        <dbReference type="RuleBase" id="RU366018"/>
    </source>
</evidence>
<dbReference type="GeneID" id="91096346"/>
<feature type="region of interest" description="Disordered" evidence="11">
    <location>
        <begin position="1"/>
        <end position="77"/>
    </location>
</feature>
<evidence type="ECO:0000256" key="8">
    <source>
        <dbReference type="ARBA" id="ARBA00046341"/>
    </source>
</evidence>
<evidence type="ECO:0000256" key="6">
    <source>
        <dbReference type="ARBA" id="ARBA00022786"/>
    </source>
</evidence>
<sequence>MPMPGERFLPSSLNPFSRSSNSNSNSNSANQSHPSSSSSNQASTSSTNRNSTFMPTSSTSSSSSQLQNPNFTTLPPTDPFKSLSELLNSSNLAKEGKLTNSIKAALIRNLFQCIWQKSEWKKYFLPPLSNIDIVNGEDDQLYIPNFNNYNDWLIQYEDDPFNNPKPFSLKRAQDTLNEISVAKGKGSIRKIRNGTICGKVLNRFERTFTCKTCAINPSVVLCADCFHASDHEGHEVLFGQSYSFSASCDCGDPSAWRSTASTSFTESSSSASTSTTSINNREIGCKNHPSLGLGEKPIQTLKYEIPDNLLLSIHKTIVIILEFIIQTLQHSLLPSEYGNLPKTESELKDDDSSSSSSSVKEKHNSFFTSTGESKEKRSKGPWSVIMWQDEKHVLKEMTRQLRDALGIKWEIAESWVREVDEVGRKVVCVSPDPLVAFHAANMMQQIDAPVSLRLASDAYREEIVGVLISWLNDMIQCTIDGDDTVFKRMLAKALYEPRLRNSGVGAGTPLTPDLKDLELGKIGSGYDTRRMDWLLQLDSRLWKKAKWEMRQIYCSVLLFDHDVRKDLATRFAMNYPRLVEHYLFQDRELDTNIIYSSAYLIFTNGAVCANATLKGQLFNNVLQVAHAWYTGQVIKTDGCDKLVIPPNQFDVNDNSSKGRMDTDVAAFRSKKGLALLGHLRSMVRHPEMRKSIIKQPQLFNRALLFLNMFVGLQPQKREQSEHVEYEVDWYKSFIILPDLSKFSRELGEIFLFPPSSSYASLQQQQENGVNVGNVIDGLLGSMAVVVNRILTDMMLMSNTLDKEKYQRPVEHDVQDVLFKNSRFSLIKQSISRIEAFSFHHYLNFLLAEMLKSSKEILFRHNPQNSNDNQLLNSLNFKEIIEKFVLRAQNQSDSERMKLMIIEWSIQTHVVLSQIRADMWKKNGAAIRMQHHHYREMTLREATLDEDFFLLQFGLCIIDPLKFMVALIDRYGLSPWFRGNPKNPDIWISNATDPKQRINLLEDFLLLVIHLVSYPAIIDGWSRDKITRKHIIHQLAVQPLTYSEIYKKLPERSQETSVTPILKSVADFREPTESAPGQYSLKDQLYDEVDPYWHYYTKNDQRGAMDKIVTRAKKRNPSVEDPLILPQPLALPTAGRPFSTVGDFLHTEVVSDLVYWALSHCLHIGNPDQWALIVHSAMPAESKDAPVIPTWDFVLDYALHLTMIALSVAPAKFAQASLDIKGSDGEHSTFQNLWLMQTHSAYKSFKARVDYILDVIVKHLPPDYTVDYRANREAENLLQLSSPAKPDPKAAAAARQKAIMAAFAKQQQNFAALMEEEDVDEDENMLDDNDLLDNEVNGHSANASENEIYGQCIVCQEDVTTKNPGGMMALLQPSRTLREAVHDRDWFDESLRTPINLDKPTRLHKFANEEDIDESESTSGYPSTALKFGIHLSACSHFMHETCMANYFEATKIRHTQQVQRHHPENAVRLEYMCPLCKSLGNVLIPVESSTTPRKPPVIVQKDGEKTPSLSMTIRKVSSEGLLRVSDSQRIWDHHFETGEVIPWFSDCVFSVHSLDHVHRRGNMRSTSRMADRMRSLIRPLSEQSQRIRGKKTHMYLPDDMVGYTVSMAEITQRGLGGPSSINGKPILSVAEQIPELSMKLIKQLIGLLQLELDLYFGPSTGFDRTALRVGIFARFLPDWYRSSTLPSPLLLRKPLGMVIETAAIAPDLLQSVIVMAYYAELTRSMLGLSLFVKKSFSSSSVSSSNSNKPFINDRLNDNKVNDEMFEDGLNLFLGFKPIMLSILRNAGPFADAEGVLNIISDEVLSKLLYSHTLPFLRRCCIIYYAVSNGNYPISNQSTLDLIFSQGPTTSEYRKLLSLLGIPFPKETLSDSTTSITPIVSRWLTQWAVQGRILPTLEYPGTYELINLPKKWESLVLKYQNKKCKKCNLKPTYPALCLFCGELVCLAGDCCNQGEEGECNLHMRECGAVVGMFVDIRRWIILYLYAGSGSFGHMPYLDEHGELDISMRRGHRQYVQINRLDELRKSTWLMHNIPHLTARRLELTSDGGGWGCL</sequence>
<dbReference type="RefSeq" id="XP_066077502.1">
    <property type="nucleotide sequence ID" value="XM_066221405.1"/>
</dbReference>
<evidence type="ECO:0000256" key="4">
    <source>
        <dbReference type="ARBA" id="ARBA00022723"/>
    </source>
</evidence>
<dbReference type="InterPro" id="IPR055194">
    <property type="entry name" value="UBR1-like_WH"/>
</dbReference>
<dbReference type="GO" id="GO:0016567">
    <property type="term" value="P:protein ubiquitination"/>
    <property type="evidence" value="ECO:0007669"/>
    <property type="project" value="UniProtKB-UniRule"/>
</dbReference>
<dbReference type="Pfam" id="PF02207">
    <property type="entry name" value="zf-UBR"/>
    <property type="match status" value="1"/>
</dbReference>
<dbReference type="EC" id="2.3.2.27" evidence="10"/>
<evidence type="ECO:0000256" key="1">
    <source>
        <dbReference type="ARBA" id="ARBA00000900"/>
    </source>
</evidence>
<evidence type="ECO:0000313" key="13">
    <source>
        <dbReference type="EMBL" id="WWC90739.1"/>
    </source>
</evidence>
<dbReference type="InterPro" id="IPR036390">
    <property type="entry name" value="WH_DNA-bd_sf"/>
</dbReference>
<dbReference type="Gene3D" id="2.10.110.30">
    <property type="match status" value="1"/>
</dbReference>
<accession>A0AAX4K0Q0</accession>